<evidence type="ECO:0000256" key="1">
    <source>
        <dbReference type="SAM" id="SignalP"/>
    </source>
</evidence>
<sequence length="115" mass="11965">MTSLPSYATFTFPRLKELTIATAAALLMVAGAAIVADTAFSDNPVTAAPVKTLAKADRLDSKLPGSCHGQAWGDWSPECLSALAGNSAGTPIRTVTIETRNAKQATSTLMRVASR</sequence>
<accession>A0A7X3S7C7</accession>
<feature type="chain" id="PRO_5031464247" evidence="1">
    <location>
        <begin position="36"/>
        <end position="115"/>
    </location>
</feature>
<protein>
    <submittedName>
        <fullName evidence="2">Uncharacterized protein</fullName>
    </submittedName>
</protein>
<keyword evidence="1" id="KW-0732">Signal</keyword>
<evidence type="ECO:0000313" key="3">
    <source>
        <dbReference type="Proteomes" id="UP000433101"/>
    </source>
</evidence>
<comment type="caution">
    <text evidence="2">The sequence shown here is derived from an EMBL/GenBank/DDBJ whole genome shotgun (WGS) entry which is preliminary data.</text>
</comment>
<feature type="signal peptide" evidence="1">
    <location>
        <begin position="1"/>
        <end position="35"/>
    </location>
</feature>
<gene>
    <name evidence="2" type="ORF">GR183_06700</name>
</gene>
<proteinExistence type="predicted"/>
<evidence type="ECO:0000313" key="2">
    <source>
        <dbReference type="EMBL" id="MXN64589.1"/>
    </source>
</evidence>
<dbReference type="Proteomes" id="UP000433101">
    <property type="component" value="Unassembled WGS sequence"/>
</dbReference>
<keyword evidence="3" id="KW-1185">Reference proteome</keyword>
<organism evidence="2 3">
    <name type="scientific">Stappia sediminis</name>
    <dbReference type="NCBI Taxonomy" id="2692190"/>
    <lineage>
        <taxon>Bacteria</taxon>
        <taxon>Pseudomonadati</taxon>
        <taxon>Pseudomonadota</taxon>
        <taxon>Alphaproteobacteria</taxon>
        <taxon>Hyphomicrobiales</taxon>
        <taxon>Stappiaceae</taxon>
        <taxon>Stappia</taxon>
    </lineage>
</organism>
<name>A0A7X3S7C7_9HYPH</name>
<reference evidence="2 3" key="1">
    <citation type="submission" date="2019-12" db="EMBL/GenBank/DDBJ databases">
        <authorList>
            <person name="Li M."/>
        </authorList>
    </citation>
    <scope>NUCLEOTIDE SEQUENCE [LARGE SCALE GENOMIC DNA]</scope>
    <source>
        <strain evidence="2 3">GBMRC 2046</strain>
    </source>
</reference>
<dbReference type="AlphaFoldDB" id="A0A7X3S7C7"/>
<dbReference type="EMBL" id="WUMV01000002">
    <property type="protein sequence ID" value="MXN64589.1"/>
    <property type="molecule type" value="Genomic_DNA"/>
</dbReference>
<dbReference type="RefSeq" id="WP_160774789.1">
    <property type="nucleotide sequence ID" value="NZ_WUMV01000002.1"/>
</dbReference>